<dbReference type="InterPro" id="IPR007165">
    <property type="entry name" value="Phage_holin_4_2"/>
</dbReference>
<keyword evidence="1" id="KW-0812">Transmembrane</keyword>
<feature type="transmembrane region" description="Helical" evidence="1">
    <location>
        <begin position="44"/>
        <end position="63"/>
    </location>
</feature>
<reference evidence="2" key="1">
    <citation type="submission" date="2019-08" db="EMBL/GenBank/DDBJ databases">
        <authorList>
            <person name="Kucharzyk K."/>
            <person name="Murdoch R.W."/>
            <person name="Higgins S."/>
            <person name="Loffler F."/>
        </authorList>
    </citation>
    <scope>NUCLEOTIDE SEQUENCE</scope>
</reference>
<organism evidence="2">
    <name type="scientific">bioreactor metagenome</name>
    <dbReference type="NCBI Taxonomy" id="1076179"/>
    <lineage>
        <taxon>unclassified sequences</taxon>
        <taxon>metagenomes</taxon>
        <taxon>ecological metagenomes</taxon>
    </lineage>
</organism>
<feature type="transmembrane region" description="Helical" evidence="1">
    <location>
        <begin position="21"/>
        <end position="38"/>
    </location>
</feature>
<dbReference type="EMBL" id="VSSQ01015432">
    <property type="protein sequence ID" value="MPM55782.1"/>
    <property type="molecule type" value="Genomic_DNA"/>
</dbReference>
<evidence type="ECO:0000313" key="2">
    <source>
        <dbReference type="EMBL" id="MPM55782.1"/>
    </source>
</evidence>
<gene>
    <name evidence="2" type="ORF">SDC9_102579</name>
</gene>
<accession>A0A645AR91</accession>
<dbReference type="PANTHER" id="PTHR37309:SF1">
    <property type="entry name" value="SLR0284 PROTEIN"/>
    <property type="match status" value="1"/>
</dbReference>
<keyword evidence="1" id="KW-0472">Membrane</keyword>
<keyword evidence="1" id="KW-1133">Transmembrane helix</keyword>
<feature type="transmembrane region" description="Helical" evidence="1">
    <location>
        <begin position="98"/>
        <end position="116"/>
    </location>
</feature>
<evidence type="ECO:0000256" key="1">
    <source>
        <dbReference type="SAM" id="Phobius"/>
    </source>
</evidence>
<sequence>MQTANNKRVNDFSLTRWIGRFILVAVILMITSYVTPGFSIRGMWSFLIAAVVISVSDYFVELFMGVDASPFGKGIKGFIIAAIIIYVAQFLVPNMGVSILGAVLAAIVIGVLDAIFPARAM</sequence>
<proteinExistence type="predicted"/>
<name>A0A645AR91_9ZZZZ</name>
<protein>
    <recommendedName>
        <fullName evidence="3">Phage holin family protein</fullName>
    </recommendedName>
</protein>
<dbReference type="Pfam" id="PF04020">
    <property type="entry name" value="Phage_holin_4_2"/>
    <property type="match status" value="1"/>
</dbReference>
<dbReference type="AlphaFoldDB" id="A0A645AR91"/>
<comment type="caution">
    <text evidence="2">The sequence shown here is derived from an EMBL/GenBank/DDBJ whole genome shotgun (WGS) entry which is preliminary data.</text>
</comment>
<evidence type="ECO:0008006" key="3">
    <source>
        <dbReference type="Google" id="ProtNLM"/>
    </source>
</evidence>
<dbReference type="PANTHER" id="PTHR37309">
    <property type="entry name" value="SLR0284 PROTEIN"/>
    <property type="match status" value="1"/>
</dbReference>
<feature type="transmembrane region" description="Helical" evidence="1">
    <location>
        <begin position="75"/>
        <end position="92"/>
    </location>
</feature>